<dbReference type="InterPro" id="IPR003323">
    <property type="entry name" value="OTU_dom"/>
</dbReference>
<comment type="subcellular location">
    <subcellularLocation>
        <location evidence="3">Cytoplasm</location>
    </subcellularLocation>
</comment>
<gene>
    <name evidence="5" type="ORF">ZIOFF_013892</name>
</gene>
<dbReference type="Proteomes" id="UP000734854">
    <property type="component" value="Unassembled WGS sequence"/>
</dbReference>
<reference evidence="5 6" key="1">
    <citation type="submission" date="2020-08" db="EMBL/GenBank/DDBJ databases">
        <title>Plant Genome Project.</title>
        <authorList>
            <person name="Zhang R.-G."/>
        </authorList>
    </citation>
    <scope>NUCLEOTIDE SEQUENCE [LARGE SCALE GENOMIC DNA]</scope>
    <source>
        <tissue evidence="5">Rhizome</tissue>
    </source>
</reference>
<dbReference type="SUPFAM" id="SSF54001">
    <property type="entry name" value="Cysteine proteinases"/>
    <property type="match status" value="1"/>
</dbReference>
<dbReference type="GO" id="GO:0030968">
    <property type="term" value="P:endoplasmic reticulum unfolded protein response"/>
    <property type="evidence" value="ECO:0007669"/>
    <property type="project" value="TreeGrafter"/>
</dbReference>
<evidence type="ECO:0000256" key="2">
    <source>
        <dbReference type="ARBA" id="ARBA00022801"/>
    </source>
</evidence>
<accession>A0A8J5HCA6</accession>
<dbReference type="EMBL" id="JACMSC010000004">
    <property type="protein sequence ID" value="KAG6524003.1"/>
    <property type="molecule type" value="Genomic_DNA"/>
</dbReference>
<keyword evidence="6" id="KW-1185">Reference proteome</keyword>
<dbReference type="EC" id="3.4.19.12" evidence="3"/>
<evidence type="ECO:0000256" key="3">
    <source>
        <dbReference type="RuleBase" id="RU367104"/>
    </source>
</evidence>
<dbReference type="Pfam" id="PF02338">
    <property type="entry name" value="OTU"/>
    <property type="match status" value="1"/>
</dbReference>
<keyword evidence="2 3" id="KW-0378">Hydrolase</keyword>
<keyword evidence="3" id="KW-0833">Ubl conjugation pathway</keyword>
<keyword evidence="3" id="KW-0788">Thiol protease</keyword>
<dbReference type="PANTHER" id="PTHR13312:SF3">
    <property type="entry name" value="OVARIAN TUMOR DOMAIN-CONTAINING DEUBIQUITINATING ENZYME 3"/>
    <property type="match status" value="1"/>
</dbReference>
<comment type="function">
    <text evidence="3">Hydrolase that can remove conjugated ubiquitin from proteins and may therefore play an important regulatory role at the level of protein turnover by preventing degradation.</text>
</comment>
<organism evidence="5 6">
    <name type="scientific">Zingiber officinale</name>
    <name type="common">Ginger</name>
    <name type="synonym">Amomum zingiber</name>
    <dbReference type="NCBI Taxonomy" id="94328"/>
    <lineage>
        <taxon>Eukaryota</taxon>
        <taxon>Viridiplantae</taxon>
        <taxon>Streptophyta</taxon>
        <taxon>Embryophyta</taxon>
        <taxon>Tracheophyta</taxon>
        <taxon>Spermatophyta</taxon>
        <taxon>Magnoliopsida</taxon>
        <taxon>Liliopsida</taxon>
        <taxon>Zingiberales</taxon>
        <taxon>Zingiberaceae</taxon>
        <taxon>Zingiber</taxon>
    </lineage>
</organism>
<evidence type="ECO:0000313" key="6">
    <source>
        <dbReference type="Proteomes" id="UP000734854"/>
    </source>
</evidence>
<name>A0A8J5HCA6_ZINOF</name>
<dbReference type="Gene3D" id="3.90.70.80">
    <property type="match status" value="1"/>
</dbReference>
<comment type="catalytic activity">
    <reaction evidence="1 3">
        <text>Thiol-dependent hydrolysis of ester, thioester, amide, peptide and isopeptide bonds formed by the C-terminal Gly of ubiquitin (a 76-residue protein attached to proteins as an intracellular targeting signal).</text>
        <dbReference type="EC" id="3.4.19.12"/>
    </reaction>
</comment>
<dbReference type="GO" id="GO:0005829">
    <property type="term" value="C:cytosol"/>
    <property type="evidence" value="ECO:0007669"/>
    <property type="project" value="TreeGrafter"/>
</dbReference>
<dbReference type="InterPro" id="IPR038765">
    <property type="entry name" value="Papain-like_cys_pep_sf"/>
</dbReference>
<evidence type="ECO:0000259" key="4">
    <source>
        <dbReference type="PROSITE" id="PS50802"/>
    </source>
</evidence>
<dbReference type="AlphaFoldDB" id="A0A8J5HCA6"/>
<keyword evidence="3" id="KW-0963">Cytoplasm</keyword>
<dbReference type="FunFam" id="3.90.70.80:FF:000019">
    <property type="entry name" value="Cysteine proteinases superfamily protein"/>
    <property type="match status" value="1"/>
</dbReference>
<dbReference type="GO" id="GO:0036503">
    <property type="term" value="P:ERAD pathway"/>
    <property type="evidence" value="ECO:0007669"/>
    <property type="project" value="TreeGrafter"/>
</dbReference>
<sequence>MLWLCTGDEESRRWRSQGQEEAMARDVVNRGKKQDGDRQWRAEEELGLNAVDTWCQSVVGDNNDARSQGRLAALCREVLLEQLRNGTAQFELLPTPVPLSAPDVRFFARIGSSLGGGVSPATKKVERYAVHKVTGDGRCMFRALVKGMANYKGLALSLRQEKDDADELRMAVKEIICDNETERRQYEEALIAITVDESLKQYCQRIGRSDFWGGESELLVNLLNPLSFF</sequence>
<feature type="domain" description="OTU" evidence="4">
    <location>
        <begin position="128"/>
        <end position="229"/>
    </location>
</feature>
<evidence type="ECO:0000256" key="1">
    <source>
        <dbReference type="ARBA" id="ARBA00000707"/>
    </source>
</evidence>
<keyword evidence="3" id="KW-0645">Protease</keyword>
<dbReference type="PROSITE" id="PS50802">
    <property type="entry name" value="OTU"/>
    <property type="match status" value="1"/>
</dbReference>
<dbReference type="GO" id="GO:0004843">
    <property type="term" value="F:cysteine-type deubiquitinase activity"/>
    <property type="evidence" value="ECO:0007669"/>
    <property type="project" value="UniProtKB-UniRule"/>
</dbReference>
<dbReference type="PANTHER" id="PTHR13312">
    <property type="entry name" value="HIV-INDUCED PROTEIN-7-LIKE PROTEASE"/>
    <property type="match status" value="1"/>
</dbReference>
<dbReference type="GO" id="GO:0016579">
    <property type="term" value="P:protein deubiquitination"/>
    <property type="evidence" value="ECO:0007669"/>
    <property type="project" value="TreeGrafter"/>
</dbReference>
<dbReference type="GO" id="GO:0005634">
    <property type="term" value="C:nucleus"/>
    <property type="evidence" value="ECO:0007669"/>
    <property type="project" value="TreeGrafter"/>
</dbReference>
<protein>
    <recommendedName>
        <fullName evidence="3">Ubiquitin thioesterase OTU</fullName>
        <ecNumber evidence="3">3.4.19.12</ecNumber>
    </recommendedName>
</protein>
<comment type="caution">
    <text evidence="5">The sequence shown here is derived from an EMBL/GenBank/DDBJ whole genome shotgun (WGS) entry which is preliminary data.</text>
</comment>
<evidence type="ECO:0000313" key="5">
    <source>
        <dbReference type="EMBL" id="KAG6524003.1"/>
    </source>
</evidence>
<proteinExistence type="predicted"/>